<reference evidence="3" key="1">
    <citation type="submission" date="2016-10" db="EMBL/GenBank/DDBJ databases">
        <authorList>
            <person name="Varghese N."/>
            <person name="Submissions S."/>
        </authorList>
    </citation>
    <scope>NUCLEOTIDE SEQUENCE [LARGE SCALE GENOMIC DNA]</scope>
    <source>
        <strain evidence="3">DSM 25232 / NCIMB 14723 / 92V</strain>
    </source>
</reference>
<dbReference type="OrthoDB" id="1409150at2"/>
<dbReference type="Gene3D" id="3.40.50.1110">
    <property type="entry name" value="SGNH hydrolase"/>
    <property type="match status" value="1"/>
</dbReference>
<dbReference type="SUPFAM" id="SSF52266">
    <property type="entry name" value="SGNH hydrolase"/>
    <property type="match status" value="1"/>
</dbReference>
<dbReference type="RefSeq" id="WP_139195648.1">
    <property type="nucleotide sequence ID" value="NZ_FOAB01000004.1"/>
</dbReference>
<evidence type="ECO:0008006" key="4">
    <source>
        <dbReference type="Google" id="ProtNLM"/>
    </source>
</evidence>
<dbReference type="Proteomes" id="UP000198521">
    <property type="component" value="Unassembled WGS sequence"/>
</dbReference>
<dbReference type="STRING" id="1038014.SAMN04487910_2505"/>
<evidence type="ECO:0000313" key="2">
    <source>
        <dbReference type="EMBL" id="SEL45503.1"/>
    </source>
</evidence>
<sequence length="328" mass="38743">MKKVLRWLYQTVIVLIIVFFLFELSYRFSVIDFYKAEFTSLNEANDIESKNINYLVFGDSFSATTDNYIEYLRSSSDKTFINSGVQGIGVKQVNTFVNRRIQKYQPKNIIYQVYVGNDLIDVDHLTNYKELPLIRNVYWDVSDMFLSSSYVNYRLGHFKSSVAPINKTFNDQRFSVKDYNQRSKLYFKSDSAYLYKSVTAEGSFQHRYAIWIDELKEFIEGIPTDVQVFIVFVPHCSQLNSFYFNNMRQLGAKFSDETEFKKTEYGFFDKASLDIQQYQNVTLLNPLEQLREKDTKEKRLYYLNDPHLNEYGQKVLGTFLVEELLSNE</sequence>
<gene>
    <name evidence="2" type="ORF">SAMN04487910_2505</name>
</gene>
<evidence type="ECO:0000256" key="1">
    <source>
        <dbReference type="SAM" id="Phobius"/>
    </source>
</evidence>
<keyword evidence="1" id="KW-1133">Transmembrane helix</keyword>
<evidence type="ECO:0000313" key="3">
    <source>
        <dbReference type="Proteomes" id="UP000198521"/>
    </source>
</evidence>
<organism evidence="2 3">
    <name type="scientific">Aquimarina amphilecti</name>
    <dbReference type="NCBI Taxonomy" id="1038014"/>
    <lineage>
        <taxon>Bacteria</taxon>
        <taxon>Pseudomonadati</taxon>
        <taxon>Bacteroidota</taxon>
        <taxon>Flavobacteriia</taxon>
        <taxon>Flavobacteriales</taxon>
        <taxon>Flavobacteriaceae</taxon>
        <taxon>Aquimarina</taxon>
    </lineage>
</organism>
<name>A0A1H7QC10_AQUAM</name>
<keyword evidence="1" id="KW-0812">Transmembrane</keyword>
<dbReference type="EMBL" id="FOAB01000004">
    <property type="protein sequence ID" value="SEL45503.1"/>
    <property type="molecule type" value="Genomic_DNA"/>
</dbReference>
<dbReference type="InterPro" id="IPR036514">
    <property type="entry name" value="SGNH_hydro_sf"/>
</dbReference>
<dbReference type="AlphaFoldDB" id="A0A1H7QC10"/>
<dbReference type="GO" id="GO:0016788">
    <property type="term" value="F:hydrolase activity, acting on ester bonds"/>
    <property type="evidence" value="ECO:0007669"/>
    <property type="project" value="UniProtKB-ARBA"/>
</dbReference>
<protein>
    <recommendedName>
        <fullName evidence="4">SGNH/GDSL hydrolase family protein</fullName>
    </recommendedName>
</protein>
<keyword evidence="1" id="KW-0472">Membrane</keyword>
<keyword evidence="3" id="KW-1185">Reference proteome</keyword>
<proteinExistence type="predicted"/>
<accession>A0A1H7QC10</accession>
<feature type="transmembrane region" description="Helical" evidence="1">
    <location>
        <begin position="7"/>
        <end position="26"/>
    </location>
</feature>